<gene>
    <name evidence="1" type="ORF">PALFYP105_03364</name>
</gene>
<dbReference type="EMBL" id="CACRUS010000006">
    <property type="protein sequence ID" value="VYU13012.1"/>
    <property type="molecule type" value="Genomic_DNA"/>
</dbReference>
<dbReference type="AlphaFoldDB" id="A0A6N3CAC2"/>
<evidence type="ECO:0000313" key="1">
    <source>
        <dbReference type="EMBL" id="VYU13012.1"/>
    </source>
</evidence>
<name>A0A6N3CAC2_ENTAG</name>
<protein>
    <submittedName>
        <fullName evidence="1">Uncharacterized protein</fullName>
    </submittedName>
</protein>
<organism evidence="1">
    <name type="scientific">Enterobacter agglomerans</name>
    <name type="common">Erwinia herbicola</name>
    <name type="synonym">Pantoea agglomerans</name>
    <dbReference type="NCBI Taxonomy" id="549"/>
    <lineage>
        <taxon>Bacteria</taxon>
        <taxon>Pseudomonadati</taxon>
        <taxon>Pseudomonadota</taxon>
        <taxon>Gammaproteobacteria</taxon>
        <taxon>Enterobacterales</taxon>
        <taxon>Erwiniaceae</taxon>
        <taxon>Pantoea</taxon>
        <taxon>Pantoea agglomerans group</taxon>
    </lineage>
</organism>
<accession>A0A6N3CAC2</accession>
<reference evidence="1" key="1">
    <citation type="submission" date="2019-11" db="EMBL/GenBank/DDBJ databases">
        <authorList>
            <person name="Feng L."/>
        </authorList>
    </citation>
    <scope>NUCLEOTIDE SEQUENCE</scope>
    <source>
        <strain evidence="1">PagglomeransLFYP105</strain>
    </source>
</reference>
<proteinExistence type="predicted"/>
<sequence>MTHGEMSIRATIVATFINELFTDGTDSMAISILRDGFKIDASASLARNMVNNIIHYFECSDNPVEEFLYFIGIDSAETERGDQSINTLLYMDEKKTPFLTDIPLSGDGVTVLNAALALHFVGMKNNADDLTKIGIKLLMEGVFSDELSIREFNEIAQKAISDAQREKAKRPRNPYYSEVIEVIKLTWGKYPCGAKTALLDALAAHYHGKVSRNALDNWISLSGLRPPKPEKYTRLELVFPQ</sequence>